<name>D6SQS8_9BACT</name>
<dbReference type="Pfam" id="PF08241">
    <property type="entry name" value="Methyltransf_11"/>
    <property type="match status" value="1"/>
</dbReference>
<dbReference type="AlphaFoldDB" id="D6SQS8"/>
<organism evidence="2 3">
    <name type="scientific">Desulfonatronospira thiodismutans ASO3-1</name>
    <dbReference type="NCBI Taxonomy" id="555779"/>
    <lineage>
        <taxon>Bacteria</taxon>
        <taxon>Pseudomonadati</taxon>
        <taxon>Thermodesulfobacteriota</taxon>
        <taxon>Desulfovibrionia</taxon>
        <taxon>Desulfovibrionales</taxon>
        <taxon>Desulfonatronovibrionaceae</taxon>
        <taxon>Desulfonatronospira</taxon>
    </lineage>
</organism>
<dbReference type="InterPro" id="IPR013216">
    <property type="entry name" value="Methyltransf_11"/>
</dbReference>
<dbReference type="GO" id="GO:0008757">
    <property type="term" value="F:S-adenosylmethionine-dependent methyltransferase activity"/>
    <property type="evidence" value="ECO:0007669"/>
    <property type="project" value="InterPro"/>
</dbReference>
<dbReference type="CDD" id="cd02440">
    <property type="entry name" value="AdoMet_MTases"/>
    <property type="match status" value="1"/>
</dbReference>
<proteinExistence type="predicted"/>
<feature type="domain" description="Methyltransferase type 11" evidence="1">
    <location>
        <begin position="42"/>
        <end position="135"/>
    </location>
</feature>
<protein>
    <submittedName>
        <fullName evidence="2">Methyltransferase type 11</fullName>
    </submittedName>
</protein>
<dbReference type="RefSeq" id="WP_008870418.1">
    <property type="nucleotide sequence ID" value="NZ_ACJN02000002.1"/>
</dbReference>
<keyword evidence="3" id="KW-1185">Reference proteome</keyword>
<dbReference type="eggNOG" id="COG2226">
    <property type="taxonomic scope" value="Bacteria"/>
</dbReference>
<comment type="caution">
    <text evidence="2">The sequence shown here is derived from an EMBL/GenBank/DDBJ whole genome shotgun (WGS) entry which is preliminary data.</text>
</comment>
<dbReference type="GO" id="GO:0032259">
    <property type="term" value="P:methylation"/>
    <property type="evidence" value="ECO:0007669"/>
    <property type="project" value="UniProtKB-KW"/>
</dbReference>
<dbReference type="InterPro" id="IPR029063">
    <property type="entry name" value="SAM-dependent_MTases_sf"/>
</dbReference>
<evidence type="ECO:0000313" key="2">
    <source>
        <dbReference type="EMBL" id="EFI35104.1"/>
    </source>
</evidence>
<dbReference type="OrthoDB" id="9808140at2"/>
<dbReference type="PANTHER" id="PTHR42912">
    <property type="entry name" value="METHYLTRANSFERASE"/>
    <property type="match status" value="1"/>
</dbReference>
<accession>D6SQS8</accession>
<dbReference type="Proteomes" id="UP000005496">
    <property type="component" value="Unassembled WGS sequence"/>
</dbReference>
<reference evidence="2" key="1">
    <citation type="submission" date="2010-05" db="EMBL/GenBank/DDBJ databases">
        <title>The draft genome of Desulfonatronospira thiodismutans ASO3-1.</title>
        <authorList>
            <consortium name="US DOE Joint Genome Institute (JGI-PGF)"/>
            <person name="Lucas S."/>
            <person name="Copeland A."/>
            <person name="Lapidus A."/>
            <person name="Cheng J.-F."/>
            <person name="Bruce D."/>
            <person name="Goodwin L."/>
            <person name="Pitluck S."/>
            <person name="Chertkov O."/>
            <person name="Brettin T."/>
            <person name="Detter J.C."/>
            <person name="Han C."/>
            <person name="Land M.L."/>
            <person name="Hauser L."/>
            <person name="Kyrpides N."/>
            <person name="Mikhailova N."/>
            <person name="Muyzer G."/>
            <person name="Woyke T."/>
        </authorList>
    </citation>
    <scope>NUCLEOTIDE SEQUENCE [LARGE SCALE GENOMIC DNA]</scope>
    <source>
        <strain evidence="2">ASO3-1</strain>
    </source>
</reference>
<keyword evidence="2" id="KW-0808">Transferase</keyword>
<sequence length="219" mass="24308">MNRLDPYSAIAPLYDLAVTPFLHRIRKTICTRLKTLQAEKVVDLGCGTGRQLRLLSRYGFQACGVDFSAAMLKKAAGFSPRTVVVQADLTSTPFSSRSFDCALLCLALHENPWPVQKQIMAEALRITRPAGHVVILEHALPLGVCGRITSLPAHIPERLAGKKHYQYYQEFIKKGGLHGLLMSWPGLQTVGTEYFYLGNLVLIKVKKIETKTAEKLAES</sequence>
<evidence type="ECO:0000313" key="3">
    <source>
        <dbReference type="Proteomes" id="UP000005496"/>
    </source>
</evidence>
<gene>
    <name evidence="2" type="ORF">Dthio_PD2498</name>
</gene>
<dbReference type="PANTHER" id="PTHR42912:SF80">
    <property type="entry name" value="METHYLTRANSFERASE DOMAIN-CONTAINING PROTEIN"/>
    <property type="match status" value="1"/>
</dbReference>
<dbReference type="Gene3D" id="3.40.50.150">
    <property type="entry name" value="Vaccinia Virus protein VP39"/>
    <property type="match status" value="1"/>
</dbReference>
<dbReference type="EMBL" id="ACJN02000002">
    <property type="protein sequence ID" value="EFI35104.1"/>
    <property type="molecule type" value="Genomic_DNA"/>
</dbReference>
<dbReference type="SUPFAM" id="SSF53335">
    <property type="entry name" value="S-adenosyl-L-methionine-dependent methyltransferases"/>
    <property type="match status" value="1"/>
</dbReference>
<dbReference type="InterPro" id="IPR050508">
    <property type="entry name" value="Methyltransf_Superfamily"/>
</dbReference>
<keyword evidence="2" id="KW-0489">Methyltransferase</keyword>
<evidence type="ECO:0000259" key="1">
    <source>
        <dbReference type="Pfam" id="PF08241"/>
    </source>
</evidence>